<reference evidence="4 5" key="1">
    <citation type="submission" date="2024-06" db="EMBL/GenBank/DDBJ databases">
        <title>Sorghum-associated microbial communities from plants grown in Nebraska, USA.</title>
        <authorList>
            <person name="Schachtman D."/>
        </authorList>
    </citation>
    <scope>NUCLEOTIDE SEQUENCE [LARGE SCALE GENOMIC DNA]</scope>
    <source>
        <strain evidence="4 5">1073</strain>
    </source>
</reference>
<dbReference type="EMBL" id="JBEPMU010000009">
    <property type="protein sequence ID" value="MET3654783.1"/>
    <property type="molecule type" value="Genomic_DNA"/>
</dbReference>
<dbReference type="InterPro" id="IPR011006">
    <property type="entry name" value="CheY-like_superfamily"/>
</dbReference>
<dbReference type="RefSeq" id="WP_354016117.1">
    <property type="nucleotide sequence ID" value="NZ_JBEPMU010000009.1"/>
</dbReference>
<dbReference type="SMART" id="SM00448">
    <property type="entry name" value="REC"/>
    <property type="match status" value="1"/>
</dbReference>
<dbReference type="PANTHER" id="PTHR43214">
    <property type="entry name" value="TWO-COMPONENT RESPONSE REGULATOR"/>
    <property type="match status" value="1"/>
</dbReference>
<keyword evidence="1 4" id="KW-0238">DNA-binding</keyword>
<dbReference type="Gene3D" id="3.40.50.2300">
    <property type="match status" value="1"/>
</dbReference>
<dbReference type="PANTHER" id="PTHR43214:SF17">
    <property type="entry name" value="TRANSCRIPTIONAL REGULATORY PROTEIN RCSB"/>
    <property type="match status" value="1"/>
</dbReference>
<gene>
    <name evidence="4" type="ORF">ABIC75_004531</name>
</gene>
<dbReference type="Proteomes" id="UP001549184">
    <property type="component" value="Unassembled WGS sequence"/>
</dbReference>
<comment type="caution">
    <text evidence="4">The sequence shown here is derived from an EMBL/GenBank/DDBJ whole genome shotgun (WGS) entry which is preliminary data.</text>
</comment>
<evidence type="ECO:0000313" key="4">
    <source>
        <dbReference type="EMBL" id="MET3654783.1"/>
    </source>
</evidence>
<accession>A0ABV2K3Z2</accession>
<keyword evidence="2" id="KW-0597">Phosphoprotein</keyword>
<evidence type="ECO:0000256" key="2">
    <source>
        <dbReference type="PROSITE-ProRule" id="PRU00169"/>
    </source>
</evidence>
<organism evidence="4 5">
    <name type="scientific">Dyella japonica</name>
    <dbReference type="NCBI Taxonomy" id="231455"/>
    <lineage>
        <taxon>Bacteria</taxon>
        <taxon>Pseudomonadati</taxon>
        <taxon>Pseudomonadota</taxon>
        <taxon>Gammaproteobacteria</taxon>
        <taxon>Lysobacterales</taxon>
        <taxon>Rhodanobacteraceae</taxon>
        <taxon>Dyella</taxon>
    </lineage>
</organism>
<feature type="modified residue" description="4-aspartylphosphate" evidence="2">
    <location>
        <position position="83"/>
    </location>
</feature>
<dbReference type="InterPro" id="IPR001789">
    <property type="entry name" value="Sig_transdc_resp-reg_receiver"/>
</dbReference>
<dbReference type="InterPro" id="IPR039420">
    <property type="entry name" value="WalR-like"/>
</dbReference>
<evidence type="ECO:0000259" key="3">
    <source>
        <dbReference type="PROSITE" id="PS50110"/>
    </source>
</evidence>
<evidence type="ECO:0000256" key="1">
    <source>
        <dbReference type="ARBA" id="ARBA00023125"/>
    </source>
</evidence>
<dbReference type="SUPFAM" id="SSF52172">
    <property type="entry name" value="CheY-like"/>
    <property type="match status" value="1"/>
</dbReference>
<protein>
    <submittedName>
        <fullName evidence="4">DNA-binding NarL/FixJ family response regulator</fullName>
    </submittedName>
</protein>
<dbReference type="GO" id="GO:0003677">
    <property type="term" value="F:DNA binding"/>
    <property type="evidence" value="ECO:0007669"/>
    <property type="project" value="UniProtKB-KW"/>
</dbReference>
<evidence type="ECO:0000313" key="5">
    <source>
        <dbReference type="Proteomes" id="UP001549184"/>
    </source>
</evidence>
<keyword evidence="5" id="KW-1185">Reference proteome</keyword>
<dbReference type="InterPro" id="IPR058245">
    <property type="entry name" value="NreC/VraR/RcsB-like_REC"/>
</dbReference>
<sequence length="175" mass="19230">MFTKPSDLLCSVGFPGARLWHRFRLLGHEMRIVIADEHPIVLIGLRAMLQAEGSQIHIVGEATSDKELIATLSQVECDLLIVDFQVDDSPESEDGLAMLRRIREFRPNLLVLALTMLGSPRLIKDTLAAGAHGIVDKTATTDQLMLAIGKISSENSFLCVKTRAKLIKLTAAENN</sequence>
<proteinExistence type="predicted"/>
<dbReference type="CDD" id="cd17535">
    <property type="entry name" value="REC_NarL-like"/>
    <property type="match status" value="1"/>
</dbReference>
<dbReference type="Pfam" id="PF00072">
    <property type="entry name" value="Response_reg"/>
    <property type="match status" value="1"/>
</dbReference>
<name>A0ABV2K3Z2_9GAMM</name>
<feature type="domain" description="Response regulatory" evidence="3">
    <location>
        <begin position="31"/>
        <end position="152"/>
    </location>
</feature>
<dbReference type="PROSITE" id="PS50110">
    <property type="entry name" value="RESPONSE_REGULATORY"/>
    <property type="match status" value="1"/>
</dbReference>